<dbReference type="PROSITE" id="PS50082">
    <property type="entry name" value="WD_REPEATS_2"/>
    <property type="match status" value="7"/>
</dbReference>
<dbReference type="InterPro" id="IPR036971">
    <property type="entry name" value="PDEase_catalytic_dom_sf"/>
</dbReference>
<dbReference type="InterPro" id="IPR021977">
    <property type="entry name" value="Beta-TrCP_D"/>
</dbReference>
<feature type="binding site" evidence="10">
    <location>
        <position position="585"/>
    </location>
    <ligand>
        <name>Zn(2+)</name>
        <dbReference type="ChEBI" id="CHEBI:29105"/>
        <label>2</label>
    </ligand>
</feature>
<dbReference type="InterPro" id="IPR023088">
    <property type="entry name" value="PDEase"/>
</dbReference>
<dbReference type="FunFam" id="1.10.1300.10:FF:000003">
    <property type="entry name" value="Phosphodiesterase"/>
    <property type="match status" value="1"/>
</dbReference>
<dbReference type="EMBL" id="MTYJ01000071">
    <property type="protein sequence ID" value="OQV16694.1"/>
    <property type="molecule type" value="Genomic_DNA"/>
</dbReference>
<feature type="region of interest" description="Disordered" evidence="13">
    <location>
        <begin position="831"/>
        <end position="864"/>
    </location>
</feature>
<evidence type="ECO:0000256" key="6">
    <source>
        <dbReference type="ARBA" id="ARBA00022786"/>
    </source>
</evidence>
<evidence type="ECO:0000256" key="13">
    <source>
        <dbReference type="SAM" id="MobiDB-lite"/>
    </source>
</evidence>
<dbReference type="PROSITE" id="PS50294">
    <property type="entry name" value="WD_REPEATS_REGION"/>
    <property type="match status" value="4"/>
</dbReference>
<dbReference type="PROSITE" id="PS00678">
    <property type="entry name" value="WD_REPEATS_1"/>
    <property type="match status" value="4"/>
</dbReference>
<comment type="similarity">
    <text evidence="1 12">Belongs to the cyclic nucleotide phosphodiesterase family.</text>
</comment>
<dbReference type="InterPro" id="IPR029016">
    <property type="entry name" value="GAF-like_dom_sf"/>
</dbReference>
<dbReference type="FunFam" id="2.130.10.10:FF:000004">
    <property type="entry name" value="F-box/WD repeat-containing protein 11 isoform X2"/>
    <property type="match status" value="1"/>
</dbReference>
<evidence type="ECO:0000256" key="11">
    <source>
        <dbReference type="PROSITE-ProRule" id="PRU00221"/>
    </source>
</evidence>
<feature type="repeat" description="WD" evidence="11">
    <location>
        <begin position="1315"/>
        <end position="1354"/>
    </location>
</feature>
<dbReference type="PANTHER" id="PTHR14604:SF4">
    <property type="entry name" value="F-BOX DOMAIN-CONTAINING PROTEIN"/>
    <property type="match status" value="1"/>
</dbReference>
<accession>A0A1W0WNA2</accession>
<dbReference type="Gene3D" id="3.30.450.40">
    <property type="match status" value="2"/>
</dbReference>
<name>A0A1W0WNA2_HYPEX</name>
<dbReference type="GO" id="GO:0007165">
    <property type="term" value="P:signal transduction"/>
    <property type="evidence" value="ECO:0007669"/>
    <property type="project" value="InterPro"/>
</dbReference>
<dbReference type="InterPro" id="IPR003018">
    <property type="entry name" value="GAF"/>
</dbReference>
<keyword evidence="2" id="KW-0140">cGMP</keyword>
<dbReference type="InterPro" id="IPR003607">
    <property type="entry name" value="HD/PDEase_dom"/>
</dbReference>
<feature type="repeat" description="WD" evidence="11">
    <location>
        <begin position="1364"/>
        <end position="1403"/>
    </location>
</feature>
<dbReference type="InterPro" id="IPR020472">
    <property type="entry name" value="WD40_PAC1"/>
</dbReference>
<dbReference type="CDD" id="cd00077">
    <property type="entry name" value="HDc"/>
    <property type="match status" value="1"/>
</dbReference>
<dbReference type="CDD" id="cd00200">
    <property type="entry name" value="WD40"/>
    <property type="match status" value="1"/>
</dbReference>
<dbReference type="SUPFAM" id="SSF81383">
    <property type="entry name" value="F-box domain"/>
    <property type="match status" value="1"/>
</dbReference>
<dbReference type="GO" id="GO:0004114">
    <property type="term" value="F:3',5'-cyclic-nucleotide phosphodiesterase activity"/>
    <property type="evidence" value="ECO:0007669"/>
    <property type="project" value="InterPro"/>
</dbReference>
<protein>
    <recommendedName>
        <fullName evidence="12">Phosphodiesterase</fullName>
        <ecNumber evidence="12">3.1.4.-</ecNumber>
    </recommendedName>
</protein>
<evidence type="ECO:0000313" key="15">
    <source>
        <dbReference type="EMBL" id="OQV16694.1"/>
    </source>
</evidence>
<dbReference type="PANTHER" id="PTHR14604">
    <property type="entry name" value="WD40 REPEAT PF20"/>
    <property type="match status" value="1"/>
</dbReference>
<dbReference type="InterPro" id="IPR036047">
    <property type="entry name" value="F-box-like_dom_sf"/>
</dbReference>
<feature type="region of interest" description="Disordered" evidence="13">
    <location>
        <begin position="1404"/>
        <end position="1442"/>
    </location>
</feature>
<evidence type="ECO:0000313" key="16">
    <source>
        <dbReference type="Proteomes" id="UP000192578"/>
    </source>
</evidence>
<dbReference type="Pfam" id="PF12937">
    <property type="entry name" value="F-box-like"/>
    <property type="match status" value="1"/>
</dbReference>
<dbReference type="InterPro" id="IPR019775">
    <property type="entry name" value="WD40_repeat_CS"/>
</dbReference>
<dbReference type="Pfam" id="PF01590">
    <property type="entry name" value="GAF"/>
    <property type="match status" value="1"/>
</dbReference>
<dbReference type="OrthoDB" id="295473at2759"/>
<dbReference type="Pfam" id="PF00233">
    <property type="entry name" value="PDEase_I"/>
    <property type="match status" value="1"/>
</dbReference>
<dbReference type="SUPFAM" id="SSF50978">
    <property type="entry name" value="WD40 repeat-like"/>
    <property type="match status" value="1"/>
</dbReference>
<keyword evidence="5" id="KW-0677">Repeat</keyword>
<feature type="repeat" description="WD" evidence="11">
    <location>
        <begin position="1275"/>
        <end position="1314"/>
    </location>
</feature>
<feature type="repeat" description="WD" evidence="11">
    <location>
        <begin position="1112"/>
        <end position="1142"/>
    </location>
</feature>
<dbReference type="Pfam" id="PF00400">
    <property type="entry name" value="WD40"/>
    <property type="match status" value="7"/>
</dbReference>
<feature type="binding site" evidence="9">
    <location>
        <position position="747"/>
    </location>
    <ligand>
        <name>AMP</name>
        <dbReference type="ChEBI" id="CHEBI:456215"/>
    </ligand>
</feature>
<dbReference type="Gene3D" id="6.10.250.1840">
    <property type="match status" value="1"/>
</dbReference>
<dbReference type="EC" id="3.1.4.-" evidence="12"/>
<feature type="repeat" description="WD" evidence="11">
    <location>
        <begin position="1235"/>
        <end position="1274"/>
    </location>
</feature>
<feature type="binding site" evidence="10">
    <location>
        <position position="550"/>
    </location>
    <ligand>
        <name>Zn(2+)</name>
        <dbReference type="ChEBI" id="CHEBI:29105"/>
        <label>1</label>
    </ligand>
</feature>
<gene>
    <name evidence="15" type="ORF">BV898_09205</name>
</gene>
<dbReference type="Pfam" id="PF12125">
    <property type="entry name" value="Beta-TrCP_D"/>
    <property type="match status" value="1"/>
</dbReference>
<dbReference type="Gene3D" id="2.130.10.10">
    <property type="entry name" value="YVTN repeat-like/Quinoprotein amine dehydrogenase"/>
    <property type="match status" value="1"/>
</dbReference>
<feature type="domain" description="PDEase" evidence="14">
    <location>
        <begin position="472"/>
        <end position="790"/>
    </location>
</feature>
<dbReference type="PROSITE" id="PS00126">
    <property type="entry name" value="PDEASE_I_1"/>
    <property type="match status" value="1"/>
</dbReference>
<reference evidence="16" key="1">
    <citation type="submission" date="2017-01" db="EMBL/GenBank/DDBJ databases">
        <title>Comparative genomics of anhydrobiosis in the tardigrade Hypsibius dujardini.</title>
        <authorList>
            <person name="Yoshida Y."/>
            <person name="Koutsovoulos G."/>
            <person name="Laetsch D."/>
            <person name="Stevens L."/>
            <person name="Kumar S."/>
            <person name="Horikawa D."/>
            <person name="Ishino K."/>
            <person name="Komine S."/>
            <person name="Tomita M."/>
            <person name="Blaxter M."/>
            <person name="Arakawa K."/>
        </authorList>
    </citation>
    <scope>NUCLEOTIDE SEQUENCE [LARGE SCALE GENOMIC DNA]</scope>
    <source>
        <strain evidence="16">Z151</strain>
    </source>
</reference>
<evidence type="ECO:0000256" key="8">
    <source>
        <dbReference type="PIRSR" id="PIRSR623088-1"/>
    </source>
</evidence>
<comment type="cofactor">
    <cofactor evidence="12">
        <name>a divalent metal cation</name>
        <dbReference type="ChEBI" id="CHEBI:60240"/>
    </cofactor>
    <text evidence="12">Binds 2 divalent metal cations per subunit. Site 1 may preferentially bind zinc ions, while site 2 has a preference for magnesium and/or manganese ions.</text>
</comment>
<feature type="binding site" evidence="9">
    <location>
        <position position="695"/>
    </location>
    <ligand>
        <name>AMP</name>
        <dbReference type="ChEBI" id="CHEBI:456215"/>
    </ligand>
</feature>
<dbReference type="PRINTS" id="PR00320">
    <property type="entry name" value="GPROTEINBRPT"/>
</dbReference>
<dbReference type="Gene3D" id="1.10.1300.10">
    <property type="entry name" value="3'5'-cyclic nucleotide phosphodiesterase, catalytic domain"/>
    <property type="match status" value="1"/>
</dbReference>
<feature type="compositionally biased region" description="Polar residues" evidence="13">
    <location>
        <begin position="1404"/>
        <end position="1431"/>
    </location>
</feature>
<dbReference type="InterPro" id="IPR023174">
    <property type="entry name" value="PDEase_CS"/>
</dbReference>
<evidence type="ECO:0000256" key="1">
    <source>
        <dbReference type="ARBA" id="ARBA00007648"/>
    </source>
</evidence>
<evidence type="ECO:0000256" key="4">
    <source>
        <dbReference type="ARBA" id="ARBA00022723"/>
    </source>
</evidence>
<dbReference type="InterPro" id="IPR001810">
    <property type="entry name" value="F-box_dom"/>
</dbReference>
<keyword evidence="6" id="KW-0833">Ubl conjugation pathway</keyword>
<evidence type="ECO:0000259" key="14">
    <source>
        <dbReference type="PROSITE" id="PS51845"/>
    </source>
</evidence>
<evidence type="ECO:0000256" key="7">
    <source>
        <dbReference type="ARBA" id="ARBA00022801"/>
    </source>
</evidence>
<dbReference type="InterPro" id="IPR002073">
    <property type="entry name" value="PDEase_catalytic_dom"/>
</dbReference>
<feature type="repeat" description="WD" evidence="11">
    <location>
        <begin position="1152"/>
        <end position="1191"/>
    </location>
</feature>
<dbReference type="Gene3D" id="1.20.1280.50">
    <property type="match status" value="1"/>
</dbReference>
<dbReference type="InterPro" id="IPR036322">
    <property type="entry name" value="WD40_repeat_dom_sf"/>
</dbReference>
<feature type="binding site" evidence="10">
    <location>
        <position position="585"/>
    </location>
    <ligand>
        <name>Zn(2+)</name>
        <dbReference type="ChEBI" id="CHEBI:29105"/>
        <label>1</label>
    </ligand>
</feature>
<feature type="binding site" evidence="10">
    <location>
        <position position="695"/>
    </location>
    <ligand>
        <name>Zn(2+)</name>
        <dbReference type="ChEBI" id="CHEBI:29105"/>
        <label>1</label>
    </ligand>
</feature>
<keyword evidence="16" id="KW-1185">Reference proteome</keyword>
<dbReference type="SMART" id="SM00065">
    <property type="entry name" value="GAF"/>
    <property type="match status" value="1"/>
</dbReference>
<comment type="caution">
    <text evidence="15">The sequence shown here is derived from an EMBL/GenBank/DDBJ whole genome shotgun (WGS) entry which is preliminary data.</text>
</comment>
<dbReference type="FunFam" id="3.30.450.40:FF:000067">
    <property type="entry name" value="Phosphodiesterase"/>
    <property type="match status" value="1"/>
</dbReference>
<feature type="repeat" description="WD" evidence="11">
    <location>
        <begin position="1192"/>
        <end position="1231"/>
    </location>
</feature>
<proteinExistence type="inferred from homology"/>
<evidence type="ECO:0000256" key="10">
    <source>
        <dbReference type="PIRSR" id="PIRSR623088-3"/>
    </source>
</evidence>
<evidence type="ECO:0000256" key="12">
    <source>
        <dbReference type="RuleBase" id="RU363067"/>
    </source>
</evidence>
<keyword evidence="3 11" id="KW-0853">WD repeat</keyword>
<keyword evidence="7 12" id="KW-0378">Hydrolase</keyword>
<feature type="binding site" evidence="9">
    <location>
        <position position="585"/>
    </location>
    <ligand>
        <name>AMP</name>
        <dbReference type="ChEBI" id="CHEBI:456215"/>
    </ligand>
</feature>
<evidence type="ECO:0000256" key="3">
    <source>
        <dbReference type="ARBA" id="ARBA00022574"/>
    </source>
</evidence>
<dbReference type="GO" id="GO:0046983">
    <property type="term" value="F:protein dimerization activity"/>
    <property type="evidence" value="ECO:0007669"/>
    <property type="project" value="InterPro"/>
</dbReference>
<dbReference type="SUPFAM" id="SSF55781">
    <property type="entry name" value="GAF domain-like"/>
    <property type="match status" value="1"/>
</dbReference>
<dbReference type="SUPFAM" id="SSF109604">
    <property type="entry name" value="HD-domain/PDEase-like"/>
    <property type="match status" value="1"/>
</dbReference>
<dbReference type="SMART" id="SM01028">
    <property type="entry name" value="Beta-TrCP_D"/>
    <property type="match status" value="1"/>
</dbReference>
<dbReference type="SMART" id="SM00471">
    <property type="entry name" value="HDc"/>
    <property type="match status" value="1"/>
</dbReference>
<dbReference type="InterPro" id="IPR015943">
    <property type="entry name" value="WD40/YVTN_repeat-like_dom_sf"/>
</dbReference>
<dbReference type="GO" id="GO:0046872">
    <property type="term" value="F:metal ion binding"/>
    <property type="evidence" value="ECO:0007669"/>
    <property type="project" value="UniProtKB-KW"/>
</dbReference>
<dbReference type="PROSITE" id="PS51845">
    <property type="entry name" value="PDEASE_I_2"/>
    <property type="match status" value="1"/>
</dbReference>
<dbReference type="InterPro" id="IPR050995">
    <property type="entry name" value="WD-F-box_domain-protein"/>
</dbReference>
<feature type="binding site" evidence="9">
    <location>
        <begin position="546"/>
        <end position="550"/>
    </location>
    <ligand>
        <name>AMP</name>
        <dbReference type="ChEBI" id="CHEBI:456215"/>
    </ligand>
</feature>
<feature type="binding site" evidence="10">
    <location>
        <position position="584"/>
    </location>
    <ligand>
        <name>Zn(2+)</name>
        <dbReference type="ChEBI" id="CHEBI:29105"/>
        <label>1</label>
    </ligand>
</feature>
<keyword evidence="4 10" id="KW-0479">Metal-binding</keyword>
<organism evidence="15 16">
    <name type="scientific">Hypsibius exemplaris</name>
    <name type="common">Freshwater tardigrade</name>
    <dbReference type="NCBI Taxonomy" id="2072580"/>
    <lineage>
        <taxon>Eukaryota</taxon>
        <taxon>Metazoa</taxon>
        <taxon>Ecdysozoa</taxon>
        <taxon>Tardigrada</taxon>
        <taxon>Eutardigrada</taxon>
        <taxon>Parachela</taxon>
        <taxon>Hypsibioidea</taxon>
        <taxon>Hypsibiidae</taxon>
        <taxon>Hypsibius</taxon>
    </lineage>
</organism>
<dbReference type="InterPro" id="IPR001680">
    <property type="entry name" value="WD40_rpt"/>
</dbReference>
<evidence type="ECO:0000256" key="5">
    <source>
        <dbReference type="ARBA" id="ARBA00022737"/>
    </source>
</evidence>
<dbReference type="Proteomes" id="UP000192578">
    <property type="component" value="Unassembled WGS sequence"/>
</dbReference>
<dbReference type="PRINTS" id="PR00387">
    <property type="entry name" value="PDIESTERASE1"/>
</dbReference>
<dbReference type="SMART" id="SM00320">
    <property type="entry name" value="WD40"/>
    <property type="match status" value="7"/>
</dbReference>
<feature type="compositionally biased region" description="Low complexity" evidence="13">
    <location>
        <begin position="850"/>
        <end position="863"/>
    </location>
</feature>
<evidence type="ECO:0000256" key="9">
    <source>
        <dbReference type="PIRSR" id="PIRSR623088-2"/>
    </source>
</evidence>
<evidence type="ECO:0000256" key="2">
    <source>
        <dbReference type="ARBA" id="ARBA00022535"/>
    </source>
</evidence>
<feature type="active site" description="Proton donor" evidence="8">
    <location>
        <position position="546"/>
    </location>
</feature>
<sequence length="1442" mass="162123">MPSSTLSEQDQVLMGYLSTNPEFLQEFIQKNLPVSSQIDLAHHILALTDKNENAAGSQLFTIRHPTSSQTQTDADRMTAVLWDLAFQIMQLVEADGFHLYLSDSATGEYLNLILPEERSESSNGMVGETAPSPVAKFRTEQICDISSGKFIAALVARTNAIFRMDNWRLQLLADDTSSVLDVGCNPEETEAVLAVPITFNNKAPGADLRIFGRGDSPIFPLSKTVQMVGVVELFRFPGAVRGPFTQKDEDVAINFVSLGSSAVHDGLRLQELNMQTQLNSYLLNIVKSIFQDIVSMDAVIMKIMNHAQRLVNADRASLFLVDSRTHELYARIFDIGTEEVTNGEVTKQNVAKEIRFPIGKGIAGYVAATGSVMNIQDAYVDERFNPEVDQRTGYKTKSILCMPIFIRGSVIGVVQMVNKQMGAFTKADEEAFETFAIYCGLALHHAKLYDKIRRSEQKYKVALDVLAYHSTCTDDEFSMLKSANLPDEIPDIDRFEFSPWKLTEFQKPLSVIYMFRDLFGLTRFDLDTLIRFSLTVRKNYRKVPYHNYTHGFSVANSMYVALKANAHIFKPLEALALYVAALCHDLDHRGKNNQFMVKFSSPLAAIYTTSTMEHHHFNQTVAILQQEGHNIFRSLTPQEYREVLGNIKHCILATDLALFFPNKNTVKGILERNEFDWKNSEHRMKLQAIVMTGCDLSAATKPWEIQQQTVKTIMEEFYDQGDQEKARGAEPIPMLDRKRANELPANQIGFLNGICLPCYEVMAKLLPGCQPMLDGAKYNLEMWTKEKEKSPEKRHNTSHLWHGVCCWELIVERFWMDVNDRLGGDNHTGNYLFAPRPSKEDNCDTTSPFGSSDDNSNNSTDGTPADQLVKMMLMNGGGGSVEVMDTSEEPASYGSGAASAVGNKELPSTERMVAMMHLSESAPTLSTDLSGLHSTRLTGGGDSRFPEDFADVFARFDHLGEENQICFIQEFLLRMNQYQHGEVNSYLKPLLKRDFVSLLSNLGLHVIAEKILFKLDAQSLRSAEQVCHDWGRVVAEGQLWRKLIENNVRTDALWRGIGTRRGWIKNLFRKYPLPQIGDTYYRQLFPVIMRDIEATERNWKIGNHTLHKINCRSENSKGVYCLQYDDEKIISGLRDNTIKVWDRSNLQCSQILTGHTGSVLCLQYDERIIVSGSSDSTVRVWDIARGEMLNTLVHHCEAVLHVRFQNGMMVTCSKDRSIAVWDMLSAKDIALRRVLVGHRAAVNVVDFDEKYIVSASGDRTIKVWSTATCEFVRTLQGHKRGIACLQYKDRLIASGSSDNTIRLWDIECGACLRVLEGHEELVRCIRFDNKRIVSGAYDGKIKIWDLQAALDPRTLASSLCVKTLVEHSGRVFRLQFDEFQIVSSSHDDTILIWDFFNNTTVSLPQPRNQSRSDNPAGNSSASGGALPSSTAKPGGVAVAFEP</sequence>